<comment type="similarity">
    <text evidence="2 7 9">Belongs to the citrate synthase family.</text>
</comment>
<dbReference type="GO" id="GO:0036440">
    <property type="term" value="F:citrate synthase activity"/>
    <property type="evidence" value="ECO:0007669"/>
    <property type="project" value="UniProtKB-EC"/>
</dbReference>
<organism evidence="10 11">
    <name type="scientific">Modicisalibacter luteus</name>
    <dbReference type="NCBI Taxonomy" id="453962"/>
    <lineage>
        <taxon>Bacteria</taxon>
        <taxon>Pseudomonadati</taxon>
        <taxon>Pseudomonadota</taxon>
        <taxon>Gammaproteobacteria</taxon>
        <taxon>Oceanospirillales</taxon>
        <taxon>Halomonadaceae</taxon>
        <taxon>Modicisalibacter</taxon>
    </lineage>
</organism>
<evidence type="ECO:0000256" key="2">
    <source>
        <dbReference type="ARBA" id="ARBA00010566"/>
    </source>
</evidence>
<comment type="pathway">
    <text evidence="1 8">Carbohydrate metabolism; tricarboxylic acid cycle; isocitrate from oxaloacetate: step 1/2.</text>
</comment>
<dbReference type="Gene3D" id="1.10.580.10">
    <property type="entry name" value="Citrate Synthase, domain 1"/>
    <property type="match status" value="1"/>
</dbReference>
<proteinExistence type="inferred from homology"/>
<evidence type="ECO:0000256" key="5">
    <source>
        <dbReference type="ARBA" id="ARBA00049288"/>
    </source>
</evidence>
<dbReference type="InterPro" id="IPR024176">
    <property type="entry name" value="Citrate_synthase_bac-typ"/>
</dbReference>
<dbReference type="CDD" id="cd06114">
    <property type="entry name" value="EcCS_like"/>
    <property type="match status" value="1"/>
</dbReference>
<evidence type="ECO:0000256" key="7">
    <source>
        <dbReference type="PIRNR" id="PIRNR001369"/>
    </source>
</evidence>
<evidence type="ECO:0000256" key="3">
    <source>
        <dbReference type="ARBA" id="ARBA00022532"/>
    </source>
</evidence>
<dbReference type="InterPro" id="IPR036969">
    <property type="entry name" value="Citrate_synthase_sf"/>
</dbReference>
<comment type="caution">
    <text evidence="10">The sequence shown here is derived from an EMBL/GenBank/DDBJ whole genome shotgun (WGS) entry which is preliminary data.</text>
</comment>
<keyword evidence="4 7" id="KW-0808">Transferase</keyword>
<evidence type="ECO:0000313" key="10">
    <source>
        <dbReference type="EMBL" id="MFC3291418.1"/>
    </source>
</evidence>
<evidence type="ECO:0000256" key="9">
    <source>
        <dbReference type="RuleBase" id="RU003406"/>
    </source>
</evidence>
<dbReference type="InterPro" id="IPR016143">
    <property type="entry name" value="Citrate_synth-like_sm_a-sub"/>
</dbReference>
<sequence length="429" mass="48559">MADRKAKLTVEGLDKTIEFPVYSGTTGPDVIDVRGLTAEGFFTYDPGFVATAATESAITYIDGANGVLLHRGYPIDQLANSSNYVEMSYLLLFGELPTDEQYKEFEKTIRYHTMVHEQIANFYKGFRRDAHPMAIMCGVVGGLAAFYHDHLDITREEDRYISAIRLIAKMPTLAAMSYKYNIGQPFNYPRNNLNYAENFLYMMFGNPAEEYVINPVFAKAMDRIFMLHADHEQNASTSTVRLAGSTGANPFACISAGIAALWGPAHGGANEAVLNMLDEIGDDSEENIQRFVDRAKDKDDPFRLMGFGHRVYRNFDPRAKVMKETCDEVLSELGMADDPQLKIAKRLEQIALEDEYFIERKLYPNVDFYSGIILKAIGIPTNMFTVIFAVSRTIGWISHWHEMISGSYRIGRPRQLYTGYTERDYPTKE</sequence>
<accession>A0ABV7LXS7</accession>
<dbReference type="EMBL" id="JBHRUH010000010">
    <property type="protein sequence ID" value="MFC3291418.1"/>
    <property type="molecule type" value="Genomic_DNA"/>
</dbReference>
<dbReference type="SUPFAM" id="SSF48256">
    <property type="entry name" value="Citrate synthase"/>
    <property type="match status" value="1"/>
</dbReference>
<dbReference type="NCBIfam" id="TIGR01798">
    <property type="entry name" value="cit_synth_I"/>
    <property type="match status" value="1"/>
</dbReference>
<dbReference type="PROSITE" id="PS00480">
    <property type="entry name" value="CITRATE_SYNTHASE"/>
    <property type="match status" value="1"/>
</dbReference>
<dbReference type="PANTHER" id="PTHR42871:SF1">
    <property type="entry name" value="CITRATE SYNTHASE"/>
    <property type="match status" value="1"/>
</dbReference>
<dbReference type="Gene3D" id="2.20.28.60">
    <property type="match status" value="1"/>
</dbReference>
<dbReference type="PIRSF" id="PIRSF001369">
    <property type="entry name" value="Citrate_synth"/>
    <property type="match status" value="1"/>
</dbReference>
<evidence type="ECO:0000256" key="1">
    <source>
        <dbReference type="ARBA" id="ARBA00004751"/>
    </source>
</evidence>
<keyword evidence="11" id="KW-1185">Reference proteome</keyword>
<keyword evidence="3 8" id="KW-0816">Tricarboxylic acid cycle</keyword>
<evidence type="ECO:0000256" key="8">
    <source>
        <dbReference type="RuleBase" id="RU003370"/>
    </source>
</evidence>
<dbReference type="Gene3D" id="1.10.230.10">
    <property type="entry name" value="Cytochrome P450-Terp, domain 2"/>
    <property type="match status" value="1"/>
</dbReference>
<dbReference type="PANTHER" id="PTHR42871">
    <property type="entry name" value="CITRATE SYNTHASE"/>
    <property type="match status" value="1"/>
</dbReference>
<keyword evidence="10" id="KW-0012">Acyltransferase</keyword>
<dbReference type="InterPro" id="IPR002020">
    <property type="entry name" value="Citrate_synthase"/>
</dbReference>
<evidence type="ECO:0000313" key="11">
    <source>
        <dbReference type="Proteomes" id="UP001595640"/>
    </source>
</evidence>
<reference evidence="11" key="1">
    <citation type="journal article" date="2019" name="Int. J. Syst. Evol. Microbiol.">
        <title>The Global Catalogue of Microorganisms (GCM) 10K type strain sequencing project: providing services to taxonomists for standard genome sequencing and annotation.</title>
        <authorList>
            <consortium name="The Broad Institute Genomics Platform"/>
            <consortium name="The Broad Institute Genome Sequencing Center for Infectious Disease"/>
            <person name="Wu L."/>
            <person name="Ma J."/>
        </authorList>
    </citation>
    <scope>NUCLEOTIDE SEQUENCE [LARGE SCALE GENOMIC DNA]</scope>
    <source>
        <strain evidence="11">KCTC 12847</strain>
    </source>
</reference>
<dbReference type="PRINTS" id="PR00143">
    <property type="entry name" value="CITRTSNTHASE"/>
</dbReference>
<dbReference type="Pfam" id="PF00285">
    <property type="entry name" value="Citrate_synt"/>
    <property type="match status" value="1"/>
</dbReference>
<gene>
    <name evidence="10" type="primary">gltA</name>
    <name evidence="10" type="ORF">ACFOEI_04995</name>
</gene>
<name>A0ABV7LXS7_9GAMM</name>
<dbReference type="NCBIfam" id="NF004126">
    <property type="entry name" value="PRK05614.1"/>
    <property type="match status" value="1"/>
</dbReference>
<protein>
    <recommendedName>
        <fullName evidence="6 7">Citrate synthase</fullName>
    </recommendedName>
</protein>
<evidence type="ECO:0000256" key="6">
    <source>
        <dbReference type="NCBIfam" id="TIGR01798"/>
    </source>
</evidence>
<dbReference type="RefSeq" id="WP_019016803.1">
    <property type="nucleotide sequence ID" value="NZ_BMXD01000007.1"/>
</dbReference>
<dbReference type="InterPro" id="IPR019810">
    <property type="entry name" value="Citrate_synthase_AS"/>
</dbReference>
<comment type="catalytic activity">
    <reaction evidence="5 8">
        <text>oxaloacetate + acetyl-CoA + H2O = citrate + CoA + H(+)</text>
        <dbReference type="Rhea" id="RHEA:16845"/>
        <dbReference type="ChEBI" id="CHEBI:15377"/>
        <dbReference type="ChEBI" id="CHEBI:15378"/>
        <dbReference type="ChEBI" id="CHEBI:16452"/>
        <dbReference type="ChEBI" id="CHEBI:16947"/>
        <dbReference type="ChEBI" id="CHEBI:57287"/>
        <dbReference type="ChEBI" id="CHEBI:57288"/>
        <dbReference type="EC" id="2.3.3.16"/>
    </reaction>
</comment>
<dbReference type="InterPro" id="IPR016142">
    <property type="entry name" value="Citrate_synth-like_lrg_a-sub"/>
</dbReference>
<dbReference type="InterPro" id="IPR010953">
    <property type="entry name" value="Citrate_synthase_typ-I"/>
</dbReference>
<evidence type="ECO:0000256" key="4">
    <source>
        <dbReference type="ARBA" id="ARBA00022679"/>
    </source>
</evidence>
<dbReference type="Proteomes" id="UP001595640">
    <property type="component" value="Unassembled WGS sequence"/>
</dbReference>